<gene>
    <name evidence="1" type="ORF">A2693_01725</name>
</gene>
<sequence>MPELKGTTFTAEESRGVALEALAKAEAISLSGEPDRAQGEYEDIIRFCEDNRITATHPYLKAVFNLAGLFVSGGRLEEARDLLHGKGKIEPVLGEQFELHETLGKIEQGLGNMEAAKSSYRKAIDLGKQKGRSLSSVVLPLCDILSQEEEFEEAYLALRNNLPYISE</sequence>
<dbReference type="Proteomes" id="UP000178577">
    <property type="component" value="Unassembled WGS sequence"/>
</dbReference>
<dbReference type="Pfam" id="PF13181">
    <property type="entry name" value="TPR_8"/>
    <property type="match status" value="1"/>
</dbReference>
<dbReference type="EMBL" id="MFAY01000042">
    <property type="protein sequence ID" value="OGD88317.1"/>
    <property type="molecule type" value="Genomic_DNA"/>
</dbReference>
<name>A0A1F5G902_9BACT</name>
<evidence type="ECO:0000313" key="1">
    <source>
        <dbReference type="EMBL" id="OGD88317.1"/>
    </source>
</evidence>
<dbReference type="Gene3D" id="1.25.40.10">
    <property type="entry name" value="Tetratricopeptide repeat domain"/>
    <property type="match status" value="1"/>
</dbReference>
<dbReference type="InterPro" id="IPR011990">
    <property type="entry name" value="TPR-like_helical_dom_sf"/>
</dbReference>
<organism evidence="1 2">
    <name type="scientific">Candidatus Curtissbacteria bacterium RIFCSPHIGHO2_01_FULL_40_12</name>
    <dbReference type="NCBI Taxonomy" id="1797710"/>
    <lineage>
        <taxon>Bacteria</taxon>
        <taxon>Candidatus Curtissiibacteriota</taxon>
    </lineage>
</organism>
<comment type="caution">
    <text evidence="1">The sequence shown here is derived from an EMBL/GenBank/DDBJ whole genome shotgun (WGS) entry which is preliminary data.</text>
</comment>
<dbReference type="SUPFAM" id="SSF48452">
    <property type="entry name" value="TPR-like"/>
    <property type="match status" value="1"/>
</dbReference>
<dbReference type="AlphaFoldDB" id="A0A1F5G902"/>
<proteinExistence type="predicted"/>
<protein>
    <submittedName>
        <fullName evidence="1">Uncharacterized protein</fullName>
    </submittedName>
</protein>
<dbReference type="InterPro" id="IPR019734">
    <property type="entry name" value="TPR_rpt"/>
</dbReference>
<evidence type="ECO:0000313" key="2">
    <source>
        <dbReference type="Proteomes" id="UP000178577"/>
    </source>
</evidence>
<reference evidence="1 2" key="1">
    <citation type="journal article" date="2016" name="Nat. Commun.">
        <title>Thousands of microbial genomes shed light on interconnected biogeochemical processes in an aquifer system.</title>
        <authorList>
            <person name="Anantharaman K."/>
            <person name="Brown C.T."/>
            <person name="Hug L.A."/>
            <person name="Sharon I."/>
            <person name="Castelle C.J."/>
            <person name="Probst A.J."/>
            <person name="Thomas B.C."/>
            <person name="Singh A."/>
            <person name="Wilkins M.J."/>
            <person name="Karaoz U."/>
            <person name="Brodie E.L."/>
            <person name="Williams K.H."/>
            <person name="Hubbard S.S."/>
            <person name="Banfield J.F."/>
        </authorList>
    </citation>
    <scope>NUCLEOTIDE SEQUENCE [LARGE SCALE GENOMIC DNA]</scope>
</reference>
<accession>A0A1F5G902</accession>